<feature type="transmembrane region" description="Helical" evidence="6">
    <location>
        <begin position="166"/>
        <end position="188"/>
    </location>
</feature>
<dbReference type="CDD" id="cd17339">
    <property type="entry name" value="MFS_NIMT_CynX_like"/>
    <property type="match status" value="1"/>
</dbReference>
<evidence type="ECO:0000256" key="1">
    <source>
        <dbReference type="ARBA" id="ARBA00004651"/>
    </source>
</evidence>
<proteinExistence type="predicted"/>
<feature type="transmembrane region" description="Helical" evidence="6">
    <location>
        <begin position="52"/>
        <end position="70"/>
    </location>
</feature>
<evidence type="ECO:0000256" key="2">
    <source>
        <dbReference type="ARBA" id="ARBA00022448"/>
    </source>
</evidence>
<gene>
    <name evidence="8" type="ORF">QQM35_03745</name>
</gene>
<dbReference type="PANTHER" id="PTHR23523:SF2">
    <property type="entry name" value="2-NITROIMIDAZOLE TRANSPORTER"/>
    <property type="match status" value="1"/>
</dbReference>
<dbReference type="Proteomes" id="UP001436297">
    <property type="component" value="Chromosome"/>
</dbReference>
<feature type="transmembrane region" description="Helical" evidence="6">
    <location>
        <begin position="257"/>
        <end position="276"/>
    </location>
</feature>
<dbReference type="RefSeq" id="WP_251521198.1">
    <property type="nucleotide sequence ID" value="NZ_CP128355.1"/>
</dbReference>
<evidence type="ECO:0000259" key="7">
    <source>
        <dbReference type="PROSITE" id="PS50850"/>
    </source>
</evidence>
<evidence type="ECO:0000256" key="3">
    <source>
        <dbReference type="ARBA" id="ARBA00022692"/>
    </source>
</evidence>
<dbReference type="Gene3D" id="1.20.1250.20">
    <property type="entry name" value="MFS general substrate transporter like domains"/>
    <property type="match status" value="2"/>
</dbReference>
<feature type="transmembrane region" description="Helical" evidence="6">
    <location>
        <begin position="139"/>
        <end position="160"/>
    </location>
</feature>
<feature type="transmembrane region" description="Helical" evidence="6">
    <location>
        <begin position="311"/>
        <end position="334"/>
    </location>
</feature>
<dbReference type="PANTHER" id="PTHR23523">
    <property type="match status" value="1"/>
</dbReference>
<keyword evidence="2" id="KW-0813">Transport</keyword>
<keyword evidence="5 6" id="KW-0472">Membrane</keyword>
<feature type="domain" description="Major facilitator superfamily (MFS) profile" evidence="7">
    <location>
        <begin position="14"/>
        <end position="399"/>
    </location>
</feature>
<feature type="transmembrane region" description="Helical" evidence="6">
    <location>
        <begin position="222"/>
        <end position="245"/>
    </location>
</feature>
<keyword evidence="9" id="KW-1185">Reference proteome</keyword>
<keyword evidence="3 6" id="KW-0812">Transmembrane</keyword>
<dbReference type="Pfam" id="PF07690">
    <property type="entry name" value="MFS_1"/>
    <property type="match status" value="1"/>
</dbReference>
<dbReference type="InterPro" id="IPR052524">
    <property type="entry name" value="MFS_Cyanate_Porter"/>
</dbReference>
<dbReference type="InterPro" id="IPR036259">
    <property type="entry name" value="MFS_trans_sf"/>
</dbReference>
<protein>
    <submittedName>
        <fullName evidence="8">MFS transporter</fullName>
    </submittedName>
</protein>
<evidence type="ECO:0000256" key="4">
    <source>
        <dbReference type="ARBA" id="ARBA00022989"/>
    </source>
</evidence>
<accession>A0ABZ3EFD8</accession>
<evidence type="ECO:0000256" key="6">
    <source>
        <dbReference type="SAM" id="Phobius"/>
    </source>
</evidence>
<organism evidence="8 9">
    <name type="scientific">Staphylococcus hsinchuensis</name>
    <dbReference type="NCBI Taxonomy" id="3051183"/>
    <lineage>
        <taxon>Bacteria</taxon>
        <taxon>Bacillati</taxon>
        <taxon>Bacillota</taxon>
        <taxon>Bacilli</taxon>
        <taxon>Bacillales</taxon>
        <taxon>Staphylococcaceae</taxon>
        <taxon>Staphylococcus</taxon>
    </lineage>
</organism>
<feature type="transmembrane region" description="Helical" evidence="6">
    <location>
        <begin position="105"/>
        <end position="127"/>
    </location>
</feature>
<feature type="transmembrane region" description="Helical" evidence="6">
    <location>
        <begin position="354"/>
        <end position="370"/>
    </location>
</feature>
<feature type="transmembrane region" description="Helical" evidence="6">
    <location>
        <begin position="82"/>
        <end position="99"/>
    </location>
</feature>
<sequence length="406" mass="44223">MKEAETIIRNKRNWLLVLAIILFASTLRAPLTAVGPVIDEIKSSLHLNHKVAGMLTTIPLLMFAITSPLVSKLTARFTMSKTIFYAMITLMIGLCLRVVGGVELFLIGTLILGVAIAIGNVVLPSFVKWAFPLHIGIMTSLYSGTMNFTAGLGGGLSVPLASMSQLGYRLSLVFWVVFAVIAFVLWIFKLRENVNLEKLSSHEDKSQTNTATGSVKVVNSKVAWLLALMMGFQSMIFYSVVTWVPSILMSRGLSPSLSGYLLMMNQFAQVPMTIVFPIIASKIKDQRLMILIISALFIVGFSLFFTHSIVLLVLGMIISGLAMGAGFSLSMVFFSLRSRTHLGSIKLSGFGQSVGYLIAALGPFLIGYLYDVSGSWVTSICTLLLMAICFMIFGLGAAKDRVVEDE</sequence>
<dbReference type="PROSITE" id="PS50850">
    <property type="entry name" value="MFS"/>
    <property type="match status" value="1"/>
</dbReference>
<comment type="subcellular location">
    <subcellularLocation>
        <location evidence="1">Cell membrane</location>
        <topology evidence="1">Multi-pass membrane protein</topology>
    </subcellularLocation>
</comment>
<feature type="transmembrane region" description="Helical" evidence="6">
    <location>
        <begin position="288"/>
        <end position="305"/>
    </location>
</feature>
<evidence type="ECO:0000256" key="5">
    <source>
        <dbReference type="ARBA" id="ARBA00023136"/>
    </source>
</evidence>
<feature type="transmembrane region" description="Helical" evidence="6">
    <location>
        <begin position="376"/>
        <end position="398"/>
    </location>
</feature>
<dbReference type="InterPro" id="IPR011701">
    <property type="entry name" value="MFS"/>
</dbReference>
<dbReference type="EMBL" id="CP128355">
    <property type="protein sequence ID" value="XAF71237.1"/>
    <property type="molecule type" value="Genomic_DNA"/>
</dbReference>
<name>A0ABZ3EFD8_9STAP</name>
<dbReference type="InterPro" id="IPR020846">
    <property type="entry name" value="MFS_dom"/>
</dbReference>
<dbReference type="SUPFAM" id="SSF103473">
    <property type="entry name" value="MFS general substrate transporter"/>
    <property type="match status" value="1"/>
</dbReference>
<keyword evidence="4 6" id="KW-1133">Transmembrane helix</keyword>
<reference evidence="8 9" key="1">
    <citation type="journal article" date="2024" name="Pathogens">
        <title>Staphylococcus hsinchuensis sp. nov., Isolated from Soymilk.</title>
        <authorList>
            <person name="Wang Y.T."/>
            <person name="Lin Y.C."/>
            <person name="Hsieh Y.H."/>
            <person name="Lin Y.T."/>
            <person name="Hamada M."/>
            <person name="Chen C.C."/>
            <person name="Liou J.S."/>
            <person name="Lee A.Y."/>
            <person name="Zhang W.L."/>
            <person name="Chen Y.T."/>
            <person name="Huang C.H."/>
        </authorList>
    </citation>
    <scope>NUCLEOTIDE SEQUENCE [LARGE SCALE GENOMIC DNA]</scope>
    <source>
        <strain evidence="8 9">H164</strain>
    </source>
</reference>
<evidence type="ECO:0000313" key="9">
    <source>
        <dbReference type="Proteomes" id="UP001436297"/>
    </source>
</evidence>
<evidence type="ECO:0000313" key="8">
    <source>
        <dbReference type="EMBL" id="XAF71237.1"/>
    </source>
</evidence>